<dbReference type="SUPFAM" id="SSF81345">
    <property type="entry name" value="ABC transporter involved in vitamin B12 uptake, BtuC"/>
    <property type="match status" value="1"/>
</dbReference>
<evidence type="ECO:0000256" key="3">
    <source>
        <dbReference type="ARBA" id="ARBA00022448"/>
    </source>
</evidence>
<dbReference type="FunFam" id="1.10.3470.10:FF:000001">
    <property type="entry name" value="Vitamin B12 ABC transporter permease BtuC"/>
    <property type="match status" value="1"/>
</dbReference>
<feature type="transmembrane region" description="Helical" evidence="8">
    <location>
        <begin position="323"/>
        <end position="342"/>
    </location>
</feature>
<dbReference type="OrthoDB" id="9792889at2"/>
<evidence type="ECO:0000256" key="7">
    <source>
        <dbReference type="ARBA" id="ARBA00023136"/>
    </source>
</evidence>
<dbReference type="Pfam" id="PF01032">
    <property type="entry name" value="FecCD"/>
    <property type="match status" value="1"/>
</dbReference>
<dbReference type="PANTHER" id="PTHR30472">
    <property type="entry name" value="FERRIC ENTEROBACTIN TRANSPORT SYSTEM PERMEASE PROTEIN"/>
    <property type="match status" value="1"/>
</dbReference>
<protein>
    <submittedName>
        <fullName evidence="9">ABC-type Fe3+-siderophore transport system, permease component</fullName>
    </submittedName>
</protein>
<accession>H9UL90</accession>
<feature type="transmembrane region" description="Helical" evidence="8">
    <location>
        <begin position="214"/>
        <end position="233"/>
    </location>
</feature>
<comment type="subcellular location">
    <subcellularLocation>
        <location evidence="1">Cell membrane</location>
        <topology evidence="1">Multi-pass membrane protein</topology>
    </subcellularLocation>
</comment>
<dbReference type="HOGENOM" id="CLU_013016_0_2_12"/>
<dbReference type="GO" id="GO:0033214">
    <property type="term" value="P:siderophore-iron import into cell"/>
    <property type="evidence" value="ECO:0007669"/>
    <property type="project" value="TreeGrafter"/>
</dbReference>
<feature type="transmembrane region" description="Helical" evidence="8">
    <location>
        <begin position="107"/>
        <end position="127"/>
    </location>
</feature>
<keyword evidence="6 8" id="KW-1133">Transmembrane helix</keyword>
<dbReference type="GO" id="GO:0005886">
    <property type="term" value="C:plasma membrane"/>
    <property type="evidence" value="ECO:0007669"/>
    <property type="project" value="UniProtKB-SubCell"/>
</dbReference>
<dbReference type="PANTHER" id="PTHR30472:SF67">
    <property type="entry name" value="PERMEASE OF ABC TRANSPORTER-RELATED"/>
    <property type="match status" value="1"/>
</dbReference>
<evidence type="ECO:0000313" key="9">
    <source>
        <dbReference type="EMBL" id="AFG38283.1"/>
    </source>
</evidence>
<evidence type="ECO:0000256" key="6">
    <source>
        <dbReference type="ARBA" id="ARBA00022989"/>
    </source>
</evidence>
<evidence type="ECO:0000256" key="2">
    <source>
        <dbReference type="ARBA" id="ARBA00007935"/>
    </source>
</evidence>
<comment type="similarity">
    <text evidence="2">Belongs to the binding-protein-dependent transport system permease family. FecCD subfamily.</text>
</comment>
<feature type="transmembrane region" description="Helical" evidence="8">
    <location>
        <begin position="160"/>
        <end position="184"/>
    </location>
</feature>
<dbReference type="Proteomes" id="UP000007383">
    <property type="component" value="Chromosome"/>
</dbReference>
<evidence type="ECO:0000313" key="10">
    <source>
        <dbReference type="Proteomes" id="UP000007383"/>
    </source>
</evidence>
<keyword evidence="10" id="KW-1185">Reference proteome</keyword>
<proteinExistence type="inferred from homology"/>
<feature type="transmembrane region" description="Helical" evidence="8">
    <location>
        <begin position="295"/>
        <end position="317"/>
    </location>
</feature>
<evidence type="ECO:0000256" key="5">
    <source>
        <dbReference type="ARBA" id="ARBA00022692"/>
    </source>
</evidence>
<keyword evidence="4" id="KW-1003">Cell membrane</keyword>
<sequence>MTKRPELTRTPLSASLLLALLSAVLATLLAAVLWGAVSLSAGDVMQALRYPPARLHLLPPELRRVHAIVWYIRLPRAITAATAGAALAVSGAAVQGLFRNPLASPDVLGISAGSSLGAVIAIVTGAAALHPLAISGAAFLGAIGAAGLVYTIATRPGGTHLLYLVLAGLAVSSLLSGMVSGILIMAEEYAVSQFIFWTMGGLDGASWARILPPLPLIIILSLILIALGQTLNLLSLGEEHAYSLGLPVEHLKIAILLLASTLTALAVAAAGPIAFVGLMVPHGVRLLTGPNHRRLLPLSGISGALFLLLADLAARTLLAPREIKTGIITALIGGPYFIFLILRHRRKGAM</sequence>
<dbReference type="AlphaFoldDB" id="H9UL90"/>
<evidence type="ECO:0000256" key="8">
    <source>
        <dbReference type="SAM" id="Phobius"/>
    </source>
</evidence>
<dbReference type="STRING" id="889378.Spiaf_2247"/>
<dbReference type="KEGG" id="sfc:Spiaf_2247"/>
<dbReference type="RefSeq" id="WP_014456266.1">
    <property type="nucleotide sequence ID" value="NC_017098.1"/>
</dbReference>
<evidence type="ECO:0000256" key="1">
    <source>
        <dbReference type="ARBA" id="ARBA00004651"/>
    </source>
</evidence>
<keyword evidence="3" id="KW-0813">Transport</keyword>
<dbReference type="EMBL" id="CP003282">
    <property type="protein sequence ID" value="AFG38283.1"/>
    <property type="molecule type" value="Genomic_DNA"/>
</dbReference>
<feature type="transmembrane region" description="Helical" evidence="8">
    <location>
        <begin position="133"/>
        <end position="153"/>
    </location>
</feature>
<dbReference type="eggNOG" id="COG0609">
    <property type="taxonomic scope" value="Bacteria"/>
</dbReference>
<dbReference type="InterPro" id="IPR037294">
    <property type="entry name" value="ABC_BtuC-like"/>
</dbReference>
<dbReference type="PATRIC" id="fig|889378.3.peg.2224"/>
<keyword evidence="5 8" id="KW-0812">Transmembrane</keyword>
<dbReference type="Gene3D" id="1.10.3470.10">
    <property type="entry name" value="ABC transporter involved in vitamin B12 uptake, BtuC"/>
    <property type="match status" value="1"/>
</dbReference>
<name>H9UL90_SPIAZ</name>
<keyword evidence="7 8" id="KW-0472">Membrane</keyword>
<dbReference type="InterPro" id="IPR000522">
    <property type="entry name" value="ABC_transptr_permease_BtuC"/>
</dbReference>
<gene>
    <name evidence="9" type="ordered locus">Spiaf_2247</name>
</gene>
<dbReference type="CDD" id="cd06550">
    <property type="entry name" value="TM_ABC_iron-siderophores_like"/>
    <property type="match status" value="1"/>
</dbReference>
<dbReference type="GO" id="GO:0022857">
    <property type="term" value="F:transmembrane transporter activity"/>
    <property type="evidence" value="ECO:0007669"/>
    <property type="project" value="InterPro"/>
</dbReference>
<feature type="transmembrane region" description="Helical" evidence="8">
    <location>
        <begin position="253"/>
        <end position="275"/>
    </location>
</feature>
<reference evidence="10" key="1">
    <citation type="journal article" date="2013" name="Stand. Genomic Sci.">
        <title>Complete genome sequence of the halophilic bacterium Spirochaeta africana type strain (Z-7692(T)) from the alkaline Lake Magadi in the East African Rift.</title>
        <authorList>
            <person name="Liolos K."/>
            <person name="Abt B."/>
            <person name="Scheuner C."/>
            <person name="Teshima H."/>
            <person name="Held B."/>
            <person name="Lapidus A."/>
            <person name="Nolan M."/>
            <person name="Lucas S."/>
            <person name="Deshpande S."/>
            <person name="Cheng J.F."/>
            <person name="Tapia R."/>
            <person name="Goodwin L.A."/>
            <person name="Pitluck S."/>
            <person name="Pagani I."/>
            <person name="Ivanova N."/>
            <person name="Mavromatis K."/>
            <person name="Mikhailova N."/>
            <person name="Huntemann M."/>
            <person name="Pati A."/>
            <person name="Chen A."/>
            <person name="Palaniappan K."/>
            <person name="Land M."/>
            <person name="Rohde M."/>
            <person name="Tindall B.J."/>
            <person name="Detter J.C."/>
            <person name="Goker M."/>
            <person name="Bristow J."/>
            <person name="Eisen J.A."/>
            <person name="Markowitz V."/>
            <person name="Hugenholtz P."/>
            <person name="Woyke T."/>
            <person name="Klenk H.P."/>
            <person name="Kyrpides N.C."/>
        </authorList>
    </citation>
    <scope>NUCLEOTIDE SEQUENCE</scope>
    <source>
        <strain evidence="10">ATCC 700263 / DSM 8902 / Z-7692</strain>
    </source>
</reference>
<organism evidence="9 10">
    <name type="scientific">Spirochaeta africana (strain ATCC 700263 / DSM 8902 / Z-7692)</name>
    <dbReference type="NCBI Taxonomy" id="889378"/>
    <lineage>
        <taxon>Bacteria</taxon>
        <taxon>Pseudomonadati</taxon>
        <taxon>Spirochaetota</taxon>
        <taxon>Spirochaetia</taxon>
        <taxon>Spirochaetales</taxon>
        <taxon>Spirochaetaceae</taxon>
        <taxon>Spirochaeta</taxon>
    </lineage>
</organism>
<evidence type="ECO:0000256" key="4">
    <source>
        <dbReference type="ARBA" id="ARBA00022475"/>
    </source>
</evidence>